<dbReference type="AlphaFoldDB" id="A0A7X0H5J5"/>
<gene>
    <name evidence="3" type="ORF">HNQ40_001493</name>
</gene>
<accession>A0A7X0H5J5</accession>
<keyword evidence="1" id="KW-0732">Signal</keyword>
<dbReference type="InterPro" id="IPR013424">
    <property type="entry name" value="Ice-binding_C"/>
</dbReference>
<dbReference type="Pfam" id="PF07589">
    <property type="entry name" value="PEP-CTERM"/>
    <property type="match status" value="1"/>
</dbReference>
<name>A0A7X0H5J5_9BACT</name>
<feature type="signal peptide" evidence="1">
    <location>
        <begin position="1"/>
        <end position="23"/>
    </location>
</feature>
<dbReference type="NCBIfam" id="TIGR02595">
    <property type="entry name" value="PEP_CTERM"/>
    <property type="match status" value="1"/>
</dbReference>
<dbReference type="Proteomes" id="UP000541810">
    <property type="component" value="Unassembled WGS sequence"/>
</dbReference>
<proteinExistence type="predicted"/>
<feature type="chain" id="PRO_5031195132" description="Ice-binding protein C-terminal domain-containing protein" evidence="1">
    <location>
        <begin position="24"/>
        <end position="200"/>
    </location>
</feature>
<keyword evidence="4" id="KW-1185">Reference proteome</keyword>
<protein>
    <recommendedName>
        <fullName evidence="2">Ice-binding protein C-terminal domain-containing protein</fullName>
    </recommendedName>
</protein>
<feature type="domain" description="Ice-binding protein C-terminal" evidence="2">
    <location>
        <begin position="176"/>
        <end position="197"/>
    </location>
</feature>
<evidence type="ECO:0000259" key="2">
    <source>
        <dbReference type="Pfam" id="PF07589"/>
    </source>
</evidence>
<reference evidence="3 4" key="1">
    <citation type="submission" date="2020-08" db="EMBL/GenBank/DDBJ databases">
        <title>Genomic Encyclopedia of Type Strains, Phase IV (KMG-IV): sequencing the most valuable type-strain genomes for metagenomic binning, comparative biology and taxonomic classification.</title>
        <authorList>
            <person name="Goeker M."/>
        </authorList>
    </citation>
    <scope>NUCLEOTIDE SEQUENCE [LARGE SCALE GENOMIC DNA]</scope>
    <source>
        <strain evidence="3 4">DSM 103725</strain>
    </source>
</reference>
<dbReference type="EMBL" id="JACHGY010000001">
    <property type="protein sequence ID" value="MBB6429687.1"/>
    <property type="molecule type" value="Genomic_DNA"/>
</dbReference>
<sequence>MKAMTKMISSAAVAVLAASPALAQPTLNAVYEGETAGGNNAFLFEIISDDLTGSYAIELGFEAAINDSLFNSAVAVDQESQTAGFDGLLGYTAEEDTYYFDGNFGTSNPGNNPFTGTETNGFIQTPTTLFMSFGSSTDQGSPVSVVRIVTPDESITYSGIIAQGGENFQVSGTANVPEPTTAALLAAGGLAILRRRRQQA</sequence>
<comment type="caution">
    <text evidence="3">The sequence shown here is derived from an EMBL/GenBank/DDBJ whole genome shotgun (WGS) entry which is preliminary data.</text>
</comment>
<evidence type="ECO:0000256" key="1">
    <source>
        <dbReference type="SAM" id="SignalP"/>
    </source>
</evidence>
<evidence type="ECO:0000313" key="3">
    <source>
        <dbReference type="EMBL" id="MBB6429687.1"/>
    </source>
</evidence>
<evidence type="ECO:0000313" key="4">
    <source>
        <dbReference type="Proteomes" id="UP000541810"/>
    </source>
</evidence>
<organism evidence="3 4">
    <name type="scientific">Algisphaera agarilytica</name>
    <dbReference type="NCBI Taxonomy" id="1385975"/>
    <lineage>
        <taxon>Bacteria</taxon>
        <taxon>Pseudomonadati</taxon>
        <taxon>Planctomycetota</taxon>
        <taxon>Phycisphaerae</taxon>
        <taxon>Phycisphaerales</taxon>
        <taxon>Phycisphaeraceae</taxon>
        <taxon>Algisphaera</taxon>
    </lineage>
</organism>